<evidence type="ECO:0000313" key="1">
    <source>
        <dbReference type="EMBL" id="SVB50997.1"/>
    </source>
</evidence>
<proteinExistence type="predicted"/>
<protein>
    <recommendedName>
        <fullName evidence="2">Glycosyl transferase family 1 domain-containing protein</fullName>
    </recommendedName>
</protein>
<evidence type="ECO:0008006" key="2">
    <source>
        <dbReference type="Google" id="ProtNLM"/>
    </source>
</evidence>
<reference evidence="1" key="1">
    <citation type="submission" date="2018-05" db="EMBL/GenBank/DDBJ databases">
        <authorList>
            <person name="Lanie J.A."/>
            <person name="Ng W.-L."/>
            <person name="Kazmierczak K.M."/>
            <person name="Andrzejewski T.M."/>
            <person name="Davidsen T.M."/>
            <person name="Wayne K.J."/>
            <person name="Tettelin H."/>
            <person name="Glass J.I."/>
            <person name="Rusch D."/>
            <person name="Podicherti R."/>
            <person name="Tsui H.-C.T."/>
            <person name="Winkler M.E."/>
        </authorList>
    </citation>
    <scope>NUCLEOTIDE SEQUENCE</scope>
</reference>
<dbReference type="EMBL" id="UINC01044908">
    <property type="protein sequence ID" value="SVB50997.1"/>
    <property type="molecule type" value="Genomic_DNA"/>
</dbReference>
<name>A0A382EM74_9ZZZZ</name>
<organism evidence="1">
    <name type="scientific">marine metagenome</name>
    <dbReference type="NCBI Taxonomy" id="408172"/>
    <lineage>
        <taxon>unclassified sequences</taxon>
        <taxon>metagenomes</taxon>
        <taxon>ecological metagenomes</taxon>
    </lineage>
</organism>
<feature type="non-terminal residue" evidence="1">
    <location>
        <position position="1"/>
    </location>
</feature>
<gene>
    <name evidence="1" type="ORF">METZ01_LOCUS203851</name>
</gene>
<dbReference type="SUPFAM" id="SSF53756">
    <property type="entry name" value="UDP-Glycosyltransferase/glycogen phosphorylase"/>
    <property type="match status" value="1"/>
</dbReference>
<dbReference type="Gene3D" id="3.40.50.2000">
    <property type="entry name" value="Glycogen Phosphorylase B"/>
    <property type="match status" value="1"/>
</dbReference>
<dbReference type="AlphaFoldDB" id="A0A382EM74"/>
<accession>A0A382EM74</accession>
<sequence length="75" mass="8501">SVGAEGLELINNQEVVIEDNPMQFAARVVELLGNPDRCRQLGRKGRSRVQREYGWKAIGEKLRSVYTSLSEKPKE</sequence>